<dbReference type="Pfam" id="PF05016">
    <property type="entry name" value="ParE_toxin"/>
    <property type="match status" value="1"/>
</dbReference>
<keyword evidence="3" id="KW-1185">Reference proteome</keyword>
<dbReference type="AlphaFoldDB" id="A0A1T4MZC5"/>
<proteinExistence type="predicted"/>
<dbReference type="OrthoDB" id="3268478at2"/>
<dbReference type="RefSeq" id="WP_078756305.1">
    <property type="nucleotide sequence ID" value="NZ_FUWO01000015.1"/>
</dbReference>
<keyword evidence="1" id="KW-1277">Toxin-antitoxin system</keyword>
<gene>
    <name evidence="2" type="ORF">SAMN02746011_01598</name>
</gene>
<sequence length="121" mass="14691">MPVQSLILFTRRLEKCKIQISSRAEQDIYEIYSFIISKNNASVIGKRLIEKIQSAIISLEFFPYRHKRLNSAFQFGVEIRIMPVHKYLIFYYIDKTKRIVYIIRVLYHKRDYLDELQIEKR</sequence>
<evidence type="ECO:0000313" key="3">
    <source>
        <dbReference type="Proteomes" id="UP000189941"/>
    </source>
</evidence>
<name>A0A1T4MZC5_9LACT</name>
<accession>A0A1T4MZC5</accession>
<evidence type="ECO:0000256" key="1">
    <source>
        <dbReference type="ARBA" id="ARBA00022649"/>
    </source>
</evidence>
<dbReference type="InterPro" id="IPR007712">
    <property type="entry name" value="RelE/ParE_toxin"/>
</dbReference>
<organism evidence="2 3">
    <name type="scientific">Globicatella sulfidifaciens DSM 15739</name>
    <dbReference type="NCBI Taxonomy" id="1121925"/>
    <lineage>
        <taxon>Bacteria</taxon>
        <taxon>Bacillati</taxon>
        <taxon>Bacillota</taxon>
        <taxon>Bacilli</taxon>
        <taxon>Lactobacillales</taxon>
        <taxon>Aerococcaceae</taxon>
        <taxon>Globicatella</taxon>
    </lineage>
</organism>
<dbReference type="Gene3D" id="3.30.2310.20">
    <property type="entry name" value="RelE-like"/>
    <property type="match status" value="1"/>
</dbReference>
<dbReference type="InterPro" id="IPR035093">
    <property type="entry name" value="RelE/ParE_toxin_dom_sf"/>
</dbReference>
<reference evidence="3" key="1">
    <citation type="submission" date="2017-02" db="EMBL/GenBank/DDBJ databases">
        <authorList>
            <person name="Varghese N."/>
            <person name="Submissions S."/>
        </authorList>
    </citation>
    <scope>NUCLEOTIDE SEQUENCE [LARGE SCALE GENOMIC DNA]</scope>
    <source>
        <strain evidence="3">DSM 15739</strain>
    </source>
</reference>
<protein>
    <submittedName>
        <fullName evidence="2">Plasmid stabilization system protein ParE</fullName>
    </submittedName>
</protein>
<evidence type="ECO:0000313" key="2">
    <source>
        <dbReference type="EMBL" id="SJZ72373.1"/>
    </source>
</evidence>
<dbReference type="EMBL" id="FUWO01000015">
    <property type="protein sequence ID" value="SJZ72373.1"/>
    <property type="molecule type" value="Genomic_DNA"/>
</dbReference>
<dbReference type="Proteomes" id="UP000189941">
    <property type="component" value="Unassembled WGS sequence"/>
</dbReference>